<dbReference type="InterPro" id="IPR001626">
    <property type="entry name" value="ABC_TroCD"/>
</dbReference>
<keyword evidence="6" id="KW-0813">Transport</keyword>
<accession>A0A4R1H7D7</accession>
<dbReference type="OrthoDB" id="14209at2"/>
<protein>
    <submittedName>
        <fullName evidence="8">Zinc/manganese transport system permease protein</fullName>
    </submittedName>
</protein>
<gene>
    <name evidence="8" type="ORF">DFR30_0976</name>
</gene>
<dbReference type="PANTHER" id="PTHR30477">
    <property type="entry name" value="ABC-TRANSPORTER METAL-BINDING PROTEIN"/>
    <property type="match status" value="1"/>
</dbReference>
<comment type="similarity">
    <text evidence="2 6">Belongs to the ABC-3 integral membrane protein family.</text>
</comment>
<keyword evidence="3 6" id="KW-0812">Transmembrane</keyword>
<dbReference type="EMBL" id="SMFX01000001">
    <property type="protein sequence ID" value="TCK17734.1"/>
    <property type="molecule type" value="Genomic_DNA"/>
</dbReference>
<evidence type="ECO:0000313" key="8">
    <source>
        <dbReference type="EMBL" id="TCK17734.1"/>
    </source>
</evidence>
<keyword evidence="9" id="KW-1185">Reference proteome</keyword>
<evidence type="ECO:0000256" key="2">
    <source>
        <dbReference type="ARBA" id="ARBA00008034"/>
    </source>
</evidence>
<evidence type="ECO:0000256" key="5">
    <source>
        <dbReference type="ARBA" id="ARBA00023136"/>
    </source>
</evidence>
<feature type="transmembrane region" description="Helical" evidence="7">
    <location>
        <begin position="137"/>
        <end position="155"/>
    </location>
</feature>
<dbReference type="InterPro" id="IPR037294">
    <property type="entry name" value="ABC_BtuC-like"/>
</dbReference>
<evidence type="ECO:0000256" key="7">
    <source>
        <dbReference type="SAM" id="Phobius"/>
    </source>
</evidence>
<feature type="transmembrane region" description="Helical" evidence="7">
    <location>
        <begin position="65"/>
        <end position="83"/>
    </location>
</feature>
<dbReference type="RefSeq" id="WP_132971587.1">
    <property type="nucleotide sequence ID" value="NZ_SMFX01000001.1"/>
</dbReference>
<organism evidence="8 9">
    <name type="scientific">Thiogranum longum</name>
    <dbReference type="NCBI Taxonomy" id="1537524"/>
    <lineage>
        <taxon>Bacteria</taxon>
        <taxon>Pseudomonadati</taxon>
        <taxon>Pseudomonadota</taxon>
        <taxon>Gammaproteobacteria</taxon>
        <taxon>Chromatiales</taxon>
        <taxon>Ectothiorhodospiraceae</taxon>
        <taxon>Thiogranum</taxon>
    </lineage>
</organism>
<sequence length="256" mass="27088">MMQALVDLDVIVMPMLAGVLVIATHVPLGREVLQRGIIFIDLAVAQIAGLGVIAAGVMGWEVGGWATQAVAAGSALLGAILIRGFERYWPETQEALIGITFAMAATGGLLLLSGNPHGAEHVADLLTGQLLWVDIDQLRLVALVYLPVLVLWYWLGPGRLRFYLLFAVTVTASVQLVGVYLVFSSLIIPAVAVRRLQGLPAVVAGTLLGVLGYAGGLVCSLKFDWPAGPTVVWMLAITGLLSGAVIARFQSRRMPA</sequence>
<evidence type="ECO:0000256" key="1">
    <source>
        <dbReference type="ARBA" id="ARBA00004141"/>
    </source>
</evidence>
<evidence type="ECO:0000256" key="6">
    <source>
        <dbReference type="RuleBase" id="RU003943"/>
    </source>
</evidence>
<dbReference type="Proteomes" id="UP000295707">
    <property type="component" value="Unassembled WGS sequence"/>
</dbReference>
<evidence type="ECO:0000256" key="3">
    <source>
        <dbReference type="ARBA" id="ARBA00022692"/>
    </source>
</evidence>
<evidence type="ECO:0000256" key="4">
    <source>
        <dbReference type="ARBA" id="ARBA00022989"/>
    </source>
</evidence>
<comment type="caution">
    <text evidence="8">The sequence shown here is derived from an EMBL/GenBank/DDBJ whole genome shotgun (WGS) entry which is preliminary data.</text>
</comment>
<keyword evidence="5 7" id="KW-0472">Membrane</keyword>
<feature type="transmembrane region" description="Helical" evidence="7">
    <location>
        <begin position="198"/>
        <end position="219"/>
    </location>
</feature>
<dbReference type="GO" id="GO:0010043">
    <property type="term" value="P:response to zinc ion"/>
    <property type="evidence" value="ECO:0007669"/>
    <property type="project" value="TreeGrafter"/>
</dbReference>
<feature type="transmembrane region" description="Helical" evidence="7">
    <location>
        <begin position="6"/>
        <end position="26"/>
    </location>
</feature>
<dbReference type="AlphaFoldDB" id="A0A4R1H7D7"/>
<dbReference type="PANTHER" id="PTHR30477:SF19">
    <property type="entry name" value="METAL ABC TRANSPORTER PERMEASE"/>
    <property type="match status" value="1"/>
</dbReference>
<feature type="transmembrane region" description="Helical" evidence="7">
    <location>
        <begin position="162"/>
        <end position="192"/>
    </location>
</feature>
<comment type="subcellular location">
    <subcellularLocation>
        <location evidence="6">Cell membrane</location>
        <topology evidence="6">Multi-pass membrane protein</topology>
    </subcellularLocation>
    <subcellularLocation>
        <location evidence="1">Membrane</location>
        <topology evidence="1">Multi-pass membrane protein</topology>
    </subcellularLocation>
</comment>
<dbReference type="SUPFAM" id="SSF81345">
    <property type="entry name" value="ABC transporter involved in vitamin B12 uptake, BtuC"/>
    <property type="match status" value="1"/>
</dbReference>
<feature type="transmembrane region" description="Helical" evidence="7">
    <location>
        <begin position="38"/>
        <end position="59"/>
    </location>
</feature>
<dbReference type="Pfam" id="PF00950">
    <property type="entry name" value="ABC-3"/>
    <property type="match status" value="2"/>
</dbReference>
<name>A0A4R1H7D7_9GAMM</name>
<dbReference type="GO" id="GO:0055085">
    <property type="term" value="P:transmembrane transport"/>
    <property type="evidence" value="ECO:0007669"/>
    <property type="project" value="InterPro"/>
</dbReference>
<keyword evidence="4 7" id="KW-1133">Transmembrane helix</keyword>
<feature type="transmembrane region" description="Helical" evidence="7">
    <location>
        <begin position="231"/>
        <end position="249"/>
    </location>
</feature>
<reference evidence="8 9" key="1">
    <citation type="submission" date="2019-03" db="EMBL/GenBank/DDBJ databases">
        <title>Genomic Encyclopedia of Type Strains, Phase IV (KMG-IV): sequencing the most valuable type-strain genomes for metagenomic binning, comparative biology and taxonomic classification.</title>
        <authorList>
            <person name="Goeker M."/>
        </authorList>
    </citation>
    <scope>NUCLEOTIDE SEQUENCE [LARGE SCALE GENOMIC DNA]</scope>
    <source>
        <strain evidence="8 9">DSM 19610</strain>
    </source>
</reference>
<proteinExistence type="inferred from homology"/>
<evidence type="ECO:0000313" key="9">
    <source>
        <dbReference type="Proteomes" id="UP000295707"/>
    </source>
</evidence>
<dbReference type="GO" id="GO:0043190">
    <property type="term" value="C:ATP-binding cassette (ABC) transporter complex"/>
    <property type="evidence" value="ECO:0007669"/>
    <property type="project" value="InterPro"/>
</dbReference>
<feature type="transmembrane region" description="Helical" evidence="7">
    <location>
        <begin position="95"/>
        <end position="117"/>
    </location>
</feature>